<dbReference type="AlphaFoldDB" id="A0A1J0ABN1"/>
<dbReference type="Pfam" id="PF11780">
    <property type="entry name" value="DUF3318"/>
    <property type="match status" value="1"/>
</dbReference>
<dbReference type="EMBL" id="CP017675">
    <property type="protein sequence ID" value="APB33327.1"/>
    <property type="molecule type" value="Genomic_DNA"/>
</dbReference>
<sequence length="206" mass="23175">MDEFDRDTEIGRLLDLLPASSRMKLRVISQPQQVEILTVPFPWPWRTEWPVPINFELWQNLTEPQRDLLFLRTDRWLRGIAWFRPGWSQGLILAGSVAVAFQGVQADGVGVLVGAGLAGVALRQLLRNYRSPAYELQADESAVTIAQRREYTEVAAAGALLSALEQQAQLERRGLTFNELVRSQNLRVLAGLSTVAVPSYYRTPES</sequence>
<evidence type="ECO:0000313" key="2">
    <source>
        <dbReference type="Proteomes" id="UP000180235"/>
    </source>
</evidence>
<dbReference type="InterPro" id="IPR021751">
    <property type="entry name" value="DUF3318"/>
</dbReference>
<proteinExistence type="predicted"/>
<protein>
    <recommendedName>
        <fullName evidence="3">DUF3318 domain-containing protein</fullName>
    </recommendedName>
</protein>
<evidence type="ECO:0000313" key="1">
    <source>
        <dbReference type="EMBL" id="APB33327.1"/>
    </source>
</evidence>
<keyword evidence="2" id="KW-1185">Reference proteome</keyword>
<reference evidence="1 2" key="1">
    <citation type="submission" date="2016-10" db="EMBL/GenBank/DDBJ databases">
        <title>Description of Gloeomargarita lithophora gen. nov., sp. nov., a thylakoid-bearing basal-branching cyanobacterium with intracellular carbonates, and proposal for Gloeomargaritales ord. nov.</title>
        <authorList>
            <person name="Moreira D."/>
            <person name="Tavera R."/>
            <person name="Benzerara K."/>
            <person name="Skouri-Panet F."/>
            <person name="Couradeau E."/>
            <person name="Gerard E."/>
            <person name="Loussert C."/>
            <person name="Novelo E."/>
            <person name="Zivanovic Y."/>
            <person name="Lopez-Garcia P."/>
        </authorList>
    </citation>
    <scope>NUCLEOTIDE SEQUENCE [LARGE SCALE GENOMIC DNA]</scope>
    <source>
        <strain evidence="1 2">D10</strain>
    </source>
</reference>
<accession>A0A1J0ABN1</accession>
<dbReference type="RefSeq" id="WP_071453928.1">
    <property type="nucleotide sequence ID" value="NZ_CP017675.1"/>
</dbReference>
<name>A0A1J0ABN1_9CYAN</name>
<evidence type="ECO:0008006" key="3">
    <source>
        <dbReference type="Google" id="ProtNLM"/>
    </source>
</evidence>
<gene>
    <name evidence="1" type="ORF">GlitD10_1009</name>
</gene>
<organism evidence="1 2">
    <name type="scientific">Gloeomargarita lithophora Alchichica-D10</name>
    <dbReference type="NCBI Taxonomy" id="1188229"/>
    <lineage>
        <taxon>Bacteria</taxon>
        <taxon>Bacillati</taxon>
        <taxon>Cyanobacteriota</taxon>
        <taxon>Cyanophyceae</taxon>
        <taxon>Gloeomargaritales</taxon>
        <taxon>Gloeomargaritaceae</taxon>
        <taxon>Gloeomargarita</taxon>
    </lineage>
</organism>
<dbReference type="Proteomes" id="UP000180235">
    <property type="component" value="Chromosome"/>
</dbReference>
<dbReference type="KEGG" id="glt:GlitD10_1009"/>
<dbReference type="OrthoDB" id="455481at2"/>
<dbReference type="STRING" id="1188229.GlitD10_1009"/>